<dbReference type="PANTHER" id="PTHR43690:SF18">
    <property type="entry name" value="INSULIN-DEGRADING ENZYME-RELATED"/>
    <property type="match status" value="1"/>
</dbReference>
<dbReference type="PANTHER" id="PTHR43690">
    <property type="entry name" value="NARDILYSIN"/>
    <property type="match status" value="1"/>
</dbReference>
<evidence type="ECO:0000313" key="4">
    <source>
        <dbReference type="Proteomes" id="UP001458880"/>
    </source>
</evidence>
<dbReference type="Pfam" id="PF22456">
    <property type="entry name" value="PqqF-like_C_4"/>
    <property type="match status" value="1"/>
</dbReference>
<dbReference type="Proteomes" id="UP001458880">
    <property type="component" value="Unassembled WGS sequence"/>
</dbReference>
<keyword evidence="4" id="KW-1185">Reference proteome</keyword>
<dbReference type="AlphaFoldDB" id="A0AAW1LER3"/>
<proteinExistence type="predicted"/>
<dbReference type="EMBL" id="JASPKY010000120">
    <property type="protein sequence ID" value="KAK9732310.1"/>
    <property type="molecule type" value="Genomic_DNA"/>
</dbReference>
<evidence type="ECO:0000256" key="1">
    <source>
        <dbReference type="ARBA" id="ARBA00022723"/>
    </source>
</evidence>
<dbReference type="InterPro" id="IPR054734">
    <property type="entry name" value="PqqF-like_C_4"/>
</dbReference>
<dbReference type="Gene3D" id="3.30.830.10">
    <property type="entry name" value="Metalloenzyme, LuxS/M16 peptidase-like"/>
    <property type="match status" value="1"/>
</dbReference>
<dbReference type="InterPro" id="IPR050626">
    <property type="entry name" value="Peptidase_M16"/>
</dbReference>
<evidence type="ECO:0000313" key="3">
    <source>
        <dbReference type="EMBL" id="KAK9732310.1"/>
    </source>
</evidence>
<sequence length="338" mass="39440">MLLDVLKCDILGLVQGNVTKETAINTSKMLLDVLKCEPLQPQYFPKIHVHELPRGEYCCRAMSFNEYDSNSIIVNYYQSETFSMKTNVILELLMMYIEEPLFDVLRTKEQLGYHVYCTVRDTFGILGYSITVNAQAGKNSTYFVDSRIEAFVRQINKQLKKMSEKKFNPIKRDLIKVKRCGDVDLNEEVGRNWAEIVNQDFMFDRNEREALAIEELKLVDVKKFWADHNTFGNKDTYKKLTIQIVGYNIDEKLKEIDDQSERKSVKLTPKTLRKIRGIGREQLQPEQDPTTKHEHSLKLIGVLNNSEGKNEDYYITNIQEFKKDLPLYPNVKRTELSI</sequence>
<name>A0AAW1LER3_POPJA</name>
<dbReference type="InterPro" id="IPR011249">
    <property type="entry name" value="Metalloenz_LuxS/M16"/>
</dbReference>
<keyword evidence="1" id="KW-0479">Metal-binding</keyword>
<evidence type="ECO:0000259" key="2">
    <source>
        <dbReference type="Pfam" id="PF22456"/>
    </source>
</evidence>
<feature type="domain" description="Coenzyme PQQ synthesis protein F-like C-terminal lobe" evidence="2">
    <location>
        <begin position="92"/>
        <end position="193"/>
    </location>
</feature>
<comment type="caution">
    <text evidence="3">The sequence shown here is derived from an EMBL/GenBank/DDBJ whole genome shotgun (WGS) entry which is preliminary data.</text>
</comment>
<dbReference type="GO" id="GO:0046872">
    <property type="term" value="F:metal ion binding"/>
    <property type="evidence" value="ECO:0007669"/>
    <property type="project" value="UniProtKB-KW"/>
</dbReference>
<organism evidence="3 4">
    <name type="scientific">Popillia japonica</name>
    <name type="common">Japanese beetle</name>
    <dbReference type="NCBI Taxonomy" id="7064"/>
    <lineage>
        <taxon>Eukaryota</taxon>
        <taxon>Metazoa</taxon>
        <taxon>Ecdysozoa</taxon>
        <taxon>Arthropoda</taxon>
        <taxon>Hexapoda</taxon>
        <taxon>Insecta</taxon>
        <taxon>Pterygota</taxon>
        <taxon>Neoptera</taxon>
        <taxon>Endopterygota</taxon>
        <taxon>Coleoptera</taxon>
        <taxon>Polyphaga</taxon>
        <taxon>Scarabaeiformia</taxon>
        <taxon>Scarabaeidae</taxon>
        <taxon>Rutelinae</taxon>
        <taxon>Popillia</taxon>
    </lineage>
</organism>
<accession>A0AAW1LER3</accession>
<dbReference type="SUPFAM" id="SSF63411">
    <property type="entry name" value="LuxS/MPP-like metallohydrolase"/>
    <property type="match status" value="1"/>
</dbReference>
<gene>
    <name evidence="3" type="ORF">QE152_g12911</name>
</gene>
<reference evidence="3 4" key="1">
    <citation type="journal article" date="2024" name="BMC Genomics">
        <title>De novo assembly and annotation of Popillia japonica's genome with initial clues to its potential as an invasive pest.</title>
        <authorList>
            <person name="Cucini C."/>
            <person name="Boschi S."/>
            <person name="Funari R."/>
            <person name="Cardaioli E."/>
            <person name="Iannotti N."/>
            <person name="Marturano G."/>
            <person name="Paoli F."/>
            <person name="Bruttini M."/>
            <person name="Carapelli A."/>
            <person name="Frati F."/>
            <person name="Nardi F."/>
        </authorList>
    </citation>
    <scope>NUCLEOTIDE SEQUENCE [LARGE SCALE GENOMIC DNA]</scope>
    <source>
        <strain evidence="3">DMR45628</strain>
    </source>
</reference>
<protein>
    <submittedName>
        <fullName evidence="3">Peptidase M16 inactive domain</fullName>
    </submittedName>
</protein>